<dbReference type="PROSITE" id="PS00092">
    <property type="entry name" value="N6_MTASE"/>
    <property type="match status" value="1"/>
</dbReference>
<dbReference type="EMBL" id="LR796667">
    <property type="protein sequence ID" value="CAB4158166.1"/>
    <property type="molecule type" value="Genomic_DNA"/>
</dbReference>
<reference evidence="1" key="1">
    <citation type="submission" date="2020-04" db="EMBL/GenBank/DDBJ databases">
        <authorList>
            <person name="Chiriac C."/>
            <person name="Salcher M."/>
            <person name="Ghai R."/>
            <person name="Kavagutti S V."/>
        </authorList>
    </citation>
    <scope>NUCLEOTIDE SEQUENCE</scope>
</reference>
<dbReference type="GO" id="GO:0003676">
    <property type="term" value="F:nucleic acid binding"/>
    <property type="evidence" value="ECO:0007669"/>
    <property type="project" value="InterPro"/>
</dbReference>
<protein>
    <recommendedName>
        <fullName evidence="2">Sugar-phospahte nucleotidyltransferase</fullName>
    </recommendedName>
</protein>
<accession>A0A6J5NKC7</accession>
<dbReference type="GO" id="GO:0008168">
    <property type="term" value="F:methyltransferase activity"/>
    <property type="evidence" value="ECO:0007669"/>
    <property type="project" value="InterPro"/>
</dbReference>
<evidence type="ECO:0008006" key="2">
    <source>
        <dbReference type="Google" id="ProtNLM"/>
    </source>
</evidence>
<organism evidence="1">
    <name type="scientific">uncultured Caudovirales phage</name>
    <dbReference type="NCBI Taxonomy" id="2100421"/>
    <lineage>
        <taxon>Viruses</taxon>
        <taxon>Duplodnaviria</taxon>
        <taxon>Heunggongvirae</taxon>
        <taxon>Uroviricota</taxon>
        <taxon>Caudoviricetes</taxon>
        <taxon>Peduoviridae</taxon>
        <taxon>Maltschvirus</taxon>
        <taxon>Maltschvirus maltsch</taxon>
    </lineage>
</organism>
<dbReference type="GO" id="GO:0032259">
    <property type="term" value="P:methylation"/>
    <property type="evidence" value="ECO:0007669"/>
    <property type="project" value="InterPro"/>
</dbReference>
<proteinExistence type="predicted"/>
<sequence>MKLDLITKKNDEFYTPKYAIEPILKYLKPNSLIWCPFDNENSNYVKVFIENGHKVIYTHIHSEQDFFDLEIDCDYIISNPPYSIKGEVLNRLFSLNKPFAMLIGVVGLFESKSRFNMFKSNKFEIMYFDKRISYFKDYEDQKPSLNPPFSSVYLCKDILPNTIVFEEINKF</sequence>
<evidence type="ECO:0000313" key="1">
    <source>
        <dbReference type="EMBL" id="CAB4158166.1"/>
    </source>
</evidence>
<gene>
    <name evidence="1" type="ORF">UFOVP695_37</name>
</gene>
<dbReference type="InterPro" id="IPR002052">
    <property type="entry name" value="DNA_methylase_N6_adenine_CS"/>
</dbReference>
<name>A0A6J5NKC7_9CAUD</name>